<evidence type="ECO:0000259" key="1">
    <source>
        <dbReference type="Pfam" id="PF04149"/>
    </source>
</evidence>
<dbReference type="AlphaFoldDB" id="C6WBK8"/>
<dbReference type="EMBL" id="CP001630">
    <property type="protein sequence ID" value="ACU35576.1"/>
    <property type="molecule type" value="Genomic_DNA"/>
</dbReference>
<dbReference type="InterPro" id="IPR007278">
    <property type="entry name" value="DUF397"/>
</dbReference>
<dbReference type="Proteomes" id="UP000002213">
    <property type="component" value="Chromosome"/>
</dbReference>
<accession>C6WBK8</accession>
<evidence type="ECO:0000313" key="2">
    <source>
        <dbReference type="EMBL" id="ACU35576.1"/>
    </source>
</evidence>
<sequence length="59" mass="6126">MHPTWRKSTRSNASSGNCVEVRGDLAAVRDSKNPGGPQLAVEPGALAALLRAVKADQLG</sequence>
<proteinExistence type="predicted"/>
<dbReference type="RefSeq" id="WP_015800465.1">
    <property type="nucleotide sequence ID" value="NC_013093.1"/>
</dbReference>
<dbReference type="OrthoDB" id="3430276at2"/>
<dbReference type="KEGG" id="ami:Amir_1627"/>
<evidence type="ECO:0000313" key="3">
    <source>
        <dbReference type="Proteomes" id="UP000002213"/>
    </source>
</evidence>
<protein>
    <recommendedName>
        <fullName evidence="1">DUF397 domain-containing protein</fullName>
    </recommendedName>
</protein>
<name>C6WBK8_ACTMD</name>
<feature type="domain" description="DUF397" evidence="1">
    <location>
        <begin position="4"/>
        <end position="54"/>
    </location>
</feature>
<reference evidence="2 3" key="1">
    <citation type="journal article" date="2009" name="Stand. Genomic Sci.">
        <title>Complete genome sequence of Actinosynnema mirum type strain (101).</title>
        <authorList>
            <person name="Land M."/>
            <person name="Lapidus A."/>
            <person name="Mayilraj S."/>
            <person name="Chen F."/>
            <person name="Copeland A."/>
            <person name="Del Rio T.G."/>
            <person name="Nolan M."/>
            <person name="Lucas S."/>
            <person name="Tice H."/>
            <person name="Cheng J.F."/>
            <person name="Chertkov O."/>
            <person name="Bruce D."/>
            <person name="Goodwin L."/>
            <person name="Pitluck S."/>
            <person name="Rohde M."/>
            <person name="Goker M."/>
            <person name="Pati A."/>
            <person name="Ivanova N."/>
            <person name="Mavromatis K."/>
            <person name="Chen A."/>
            <person name="Palaniappan K."/>
            <person name="Hauser L."/>
            <person name="Chang Y.J."/>
            <person name="Jeffries C.C."/>
            <person name="Brettin T."/>
            <person name="Detter J.C."/>
            <person name="Han C."/>
            <person name="Chain P."/>
            <person name="Tindall B.J."/>
            <person name="Bristow J."/>
            <person name="Eisen J.A."/>
            <person name="Markowitz V."/>
            <person name="Hugenholtz P."/>
            <person name="Kyrpides N.C."/>
            <person name="Klenk H.P."/>
        </authorList>
    </citation>
    <scope>NUCLEOTIDE SEQUENCE [LARGE SCALE GENOMIC DNA]</scope>
    <source>
        <strain evidence="3">ATCC 29888 / DSM 43827 / JCM 3225 / NBRC 14064 / NCIMB 13271 / NRRL B-12336 / IMRU 3971 / 101</strain>
    </source>
</reference>
<gene>
    <name evidence="2" type="ordered locus">Amir_1627</name>
</gene>
<keyword evidence="3" id="KW-1185">Reference proteome</keyword>
<dbReference type="Pfam" id="PF04149">
    <property type="entry name" value="DUF397"/>
    <property type="match status" value="1"/>
</dbReference>
<dbReference type="HOGENOM" id="CLU_131550_3_3_11"/>
<organism evidence="2 3">
    <name type="scientific">Actinosynnema mirum (strain ATCC 29888 / DSM 43827 / JCM 3225 / NBRC 14064 / NCIMB 13271 / NRRL B-12336 / IMRU 3971 / 101)</name>
    <dbReference type="NCBI Taxonomy" id="446462"/>
    <lineage>
        <taxon>Bacteria</taxon>
        <taxon>Bacillati</taxon>
        <taxon>Actinomycetota</taxon>
        <taxon>Actinomycetes</taxon>
        <taxon>Pseudonocardiales</taxon>
        <taxon>Pseudonocardiaceae</taxon>
        <taxon>Actinosynnema</taxon>
    </lineage>
</organism>